<gene>
    <name evidence="3" type="ORF">Q9295_04970</name>
</gene>
<dbReference type="EMBL" id="JAVDBT010000004">
    <property type="protein sequence ID" value="MDQ2065712.1"/>
    <property type="molecule type" value="Genomic_DNA"/>
</dbReference>
<evidence type="ECO:0000256" key="1">
    <source>
        <dbReference type="SAM" id="Phobius"/>
    </source>
</evidence>
<keyword evidence="1" id="KW-0472">Membrane</keyword>
<dbReference type="Gene3D" id="3.40.50.410">
    <property type="entry name" value="von Willebrand factor, type A domain"/>
    <property type="match status" value="1"/>
</dbReference>
<dbReference type="InterPro" id="IPR028087">
    <property type="entry name" value="Tad_N"/>
</dbReference>
<evidence type="ECO:0000313" key="4">
    <source>
        <dbReference type="Proteomes" id="UP001239680"/>
    </source>
</evidence>
<dbReference type="Pfam" id="PF13400">
    <property type="entry name" value="Tad"/>
    <property type="match status" value="1"/>
</dbReference>
<reference evidence="3 4" key="1">
    <citation type="submission" date="2023-08" db="EMBL/GenBank/DDBJ databases">
        <title>Characterization of two Paracoccaceae strains isolated from Phycosphere and proposal of Xinfangfangia lacusdiani sp. nov.</title>
        <authorList>
            <person name="Deng Y."/>
            <person name="Zhang Y.Q."/>
        </authorList>
    </citation>
    <scope>NUCLEOTIDE SEQUENCE [LARGE SCALE GENOMIC DNA]</scope>
    <source>
        <strain evidence="3 4">CPCC 101601</strain>
    </source>
</reference>
<proteinExistence type="predicted"/>
<feature type="domain" description="Putative Flp pilus-assembly TadG-like N-terminal" evidence="2">
    <location>
        <begin position="24"/>
        <end position="70"/>
    </location>
</feature>
<organism evidence="3 4">
    <name type="scientific">Pseudogemmobacter lacusdianii</name>
    <dbReference type="NCBI Taxonomy" id="3069608"/>
    <lineage>
        <taxon>Bacteria</taxon>
        <taxon>Pseudomonadati</taxon>
        <taxon>Pseudomonadota</taxon>
        <taxon>Alphaproteobacteria</taxon>
        <taxon>Rhodobacterales</taxon>
        <taxon>Paracoccaceae</taxon>
        <taxon>Pseudogemmobacter</taxon>
    </lineage>
</organism>
<comment type="caution">
    <text evidence="3">The sequence shown here is derived from an EMBL/GenBank/DDBJ whole genome shotgun (WGS) entry which is preliminary data.</text>
</comment>
<keyword evidence="1" id="KW-0812">Transmembrane</keyword>
<dbReference type="RefSeq" id="WP_306679406.1">
    <property type="nucleotide sequence ID" value="NZ_JAVDBT010000004.1"/>
</dbReference>
<dbReference type="Proteomes" id="UP001239680">
    <property type="component" value="Unassembled WGS sequence"/>
</dbReference>
<name>A0ABU0VVF2_9RHOB</name>
<evidence type="ECO:0000259" key="2">
    <source>
        <dbReference type="Pfam" id="PF13400"/>
    </source>
</evidence>
<keyword evidence="1" id="KW-1133">Transmembrane helix</keyword>
<sequence length="596" mass="65683">MSDRQTLRATCASRVQSFTRDESGVVAPLMLVFFFLMLLIGGLAVDLMRFETKRVALQQTMDRATLAAASLENSLAPEDVVRSYMDTSGVDGVLDNVRVVTAMNARIVEARASVRSKNYFMSMMETPHLDANNRSEAEQRITNVEISLVLDISGSMDTGSKIANLKSAASEFIDTVLANDNENKISISIVPYNGQVNIGPTLFSKFNVVARHGNTGTRANSYCLDLPSSTFATTELSRTTPLPQTPFVDHWSSVDRPNSSTDAVKPEPDDDGLYVNMWCQPNAATYVMVHENDPAKLKAHINNLIAVGATSIDLGMKWGMLFLDPSSRSITEEMARGGGPVPTYFADRPAQFRDPETLKIIVLMTDGENFQKEETNDLYRAGPSPIWRSTSRGNPWSVFHASRVNNGVNDDADDLCRSKPYYVPSLNAWHSRPYNGTTPANSECYQVSTSTADTSDLATRARIGANRLNWQDVWAEARSDWVAWQLYGRALGGTSSSSRTSHYNTWKANFRSFTQPAEMNTRLNQMCSAAKAQGVWIYGIAFEAPQGGATAIRRCATGREGQSAEEGTYYFDASGLEIRTAFRAIASNLSQLRLTQ</sequence>
<dbReference type="SUPFAM" id="SSF53300">
    <property type="entry name" value="vWA-like"/>
    <property type="match status" value="1"/>
</dbReference>
<evidence type="ECO:0000313" key="3">
    <source>
        <dbReference type="EMBL" id="MDQ2065712.1"/>
    </source>
</evidence>
<dbReference type="InterPro" id="IPR036465">
    <property type="entry name" value="vWFA_dom_sf"/>
</dbReference>
<accession>A0ABU0VVF2</accession>
<feature type="transmembrane region" description="Helical" evidence="1">
    <location>
        <begin position="25"/>
        <end position="45"/>
    </location>
</feature>
<keyword evidence="4" id="KW-1185">Reference proteome</keyword>
<protein>
    <submittedName>
        <fullName evidence="3">Pilus assembly protein</fullName>
    </submittedName>
</protein>